<feature type="transmembrane region" description="Helical" evidence="1">
    <location>
        <begin position="142"/>
        <end position="163"/>
    </location>
</feature>
<keyword evidence="1" id="KW-1133">Transmembrane helix</keyword>
<dbReference type="EMBL" id="VMNI01000007">
    <property type="protein sequence ID" value="TVO77364.1"/>
    <property type="molecule type" value="Genomic_DNA"/>
</dbReference>
<evidence type="ECO:0000313" key="2">
    <source>
        <dbReference type="EMBL" id="TVO77364.1"/>
    </source>
</evidence>
<feature type="transmembrane region" description="Helical" evidence="1">
    <location>
        <begin position="103"/>
        <end position="122"/>
    </location>
</feature>
<keyword evidence="1" id="KW-0812">Transmembrane</keyword>
<keyword evidence="1" id="KW-0472">Membrane</keyword>
<name>A0A557RVU4_9RHOO</name>
<reference evidence="2 3" key="1">
    <citation type="submission" date="2019-07" db="EMBL/GenBank/DDBJ databases">
        <title>The pathways for chlorine oxyanion respiration interact through the shared metabolite chlorate.</title>
        <authorList>
            <person name="Barnum T.P."/>
            <person name="Cheng Y."/>
            <person name="Hill K.A."/>
            <person name="Lucas L.N."/>
            <person name="Carlson H.K."/>
            <person name="Coates J.D."/>
        </authorList>
    </citation>
    <scope>NUCLEOTIDE SEQUENCE [LARGE SCALE GENOMIC DNA]</scope>
    <source>
        <strain evidence="2 3">SFB-1</strain>
    </source>
</reference>
<dbReference type="Pfam" id="PF11158">
    <property type="entry name" value="DUF2938"/>
    <property type="match status" value="1"/>
</dbReference>
<feature type="transmembrane region" description="Helical" evidence="1">
    <location>
        <begin position="73"/>
        <end position="96"/>
    </location>
</feature>
<accession>A0A557RVU4</accession>
<gene>
    <name evidence="2" type="ORF">FHP89_08590</name>
</gene>
<organism evidence="2 3">
    <name type="scientific">Denitromonas halophila</name>
    <dbReference type="NCBI Taxonomy" id="1629404"/>
    <lineage>
        <taxon>Bacteria</taxon>
        <taxon>Pseudomonadati</taxon>
        <taxon>Pseudomonadota</taxon>
        <taxon>Betaproteobacteria</taxon>
        <taxon>Rhodocyclales</taxon>
        <taxon>Zoogloeaceae</taxon>
        <taxon>Denitromonas</taxon>
    </lineage>
</organism>
<proteinExistence type="predicted"/>
<dbReference type="AlphaFoldDB" id="A0A557RVU4"/>
<feature type="transmembrane region" description="Helical" evidence="1">
    <location>
        <begin position="7"/>
        <end position="27"/>
    </location>
</feature>
<evidence type="ECO:0000313" key="3">
    <source>
        <dbReference type="Proteomes" id="UP000318349"/>
    </source>
</evidence>
<dbReference type="InterPro" id="IPR021329">
    <property type="entry name" value="DUF2938"/>
</dbReference>
<protein>
    <submittedName>
        <fullName evidence="2">DUF2938 domain-containing protein</fullName>
    </submittedName>
</protein>
<dbReference type="Proteomes" id="UP000318349">
    <property type="component" value="Unassembled WGS sequence"/>
</dbReference>
<evidence type="ECO:0000256" key="1">
    <source>
        <dbReference type="SAM" id="Phobius"/>
    </source>
</evidence>
<sequence length="164" mass="17123">MSLLQDIIKVVFIGAGATVVMDLWLALLRRFGIQGLNFALLGRWAGHLGRGTLVHPAIAKSAPIAGERALGWAVHYAVGVVFAAVLVAAFGMAWLLRPTLLPALLFGVATVVAPLFVMQPAMGAGFAASKTPTPLKNCARSVVNHAVFGLGLYLSAVLVVALAR</sequence>
<comment type="caution">
    <text evidence="2">The sequence shown here is derived from an EMBL/GenBank/DDBJ whole genome shotgun (WGS) entry which is preliminary data.</text>
</comment>